<dbReference type="AlphaFoldDB" id="A0A9W9LZB4"/>
<proteinExistence type="inferred from homology"/>
<protein>
    <recommendedName>
        <fullName evidence="8">Wax synthase domain-containing protein</fullName>
    </recommendedName>
</protein>
<evidence type="ECO:0000256" key="6">
    <source>
        <dbReference type="ARBA" id="ARBA00023136"/>
    </source>
</evidence>
<dbReference type="Pfam" id="PF13813">
    <property type="entry name" value="MBOAT_2"/>
    <property type="match status" value="1"/>
</dbReference>
<keyword evidence="6 7" id="KW-0472">Membrane</keyword>
<keyword evidence="10" id="KW-1185">Reference proteome</keyword>
<dbReference type="Proteomes" id="UP001146351">
    <property type="component" value="Unassembled WGS sequence"/>
</dbReference>
<feature type="transmembrane region" description="Helical" evidence="7">
    <location>
        <begin position="413"/>
        <end position="435"/>
    </location>
</feature>
<keyword evidence="4 7" id="KW-0812">Transmembrane</keyword>
<comment type="similarity">
    <text evidence="2">Belongs to the wax synthase family.</text>
</comment>
<evidence type="ECO:0000256" key="7">
    <source>
        <dbReference type="SAM" id="Phobius"/>
    </source>
</evidence>
<evidence type="ECO:0000313" key="10">
    <source>
        <dbReference type="Proteomes" id="UP001146351"/>
    </source>
</evidence>
<reference evidence="9" key="1">
    <citation type="submission" date="2022-11" db="EMBL/GenBank/DDBJ databases">
        <authorList>
            <person name="Petersen C."/>
        </authorList>
    </citation>
    <scope>NUCLEOTIDE SEQUENCE</scope>
    <source>
        <strain evidence="9">IBT 21917</strain>
    </source>
</reference>
<feature type="transmembrane region" description="Helical" evidence="7">
    <location>
        <begin position="441"/>
        <end position="461"/>
    </location>
</feature>
<feature type="transmembrane region" description="Helical" evidence="7">
    <location>
        <begin position="53"/>
        <end position="69"/>
    </location>
</feature>
<gene>
    <name evidence="9" type="ORF">N7492_000355</name>
</gene>
<reference evidence="9" key="2">
    <citation type="journal article" date="2023" name="IMA Fungus">
        <title>Comparative genomic study of the Penicillium genus elucidates a diverse pangenome and 15 lateral gene transfer events.</title>
        <authorList>
            <person name="Petersen C."/>
            <person name="Sorensen T."/>
            <person name="Nielsen M.R."/>
            <person name="Sondergaard T.E."/>
            <person name="Sorensen J.L."/>
            <person name="Fitzpatrick D.A."/>
            <person name="Frisvad J.C."/>
            <person name="Nielsen K.L."/>
        </authorList>
    </citation>
    <scope>NUCLEOTIDE SEQUENCE</scope>
    <source>
        <strain evidence="9">IBT 21917</strain>
    </source>
</reference>
<feature type="transmembrane region" description="Helical" evidence="7">
    <location>
        <begin position="482"/>
        <end position="499"/>
    </location>
</feature>
<evidence type="ECO:0000256" key="2">
    <source>
        <dbReference type="ARBA" id="ARBA00007282"/>
    </source>
</evidence>
<dbReference type="OrthoDB" id="2796277at2759"/>
<feature type="transmembrane region" description="Helical" evidence="7">
    <location>
        <begin position="30"/>
        <end position="48"/>
    </location>
</feature>
<dbReference type="GO" id="GO:0008374">
    <property type="term" value="F:O-acyltransferase activity"/>
    <property type="evidence" value="ECO:0007669"/>
    <property type="project" value="InterPro"/>
</dbReference>
<evidence type="ECO:0000256" key="1">
    <source>
        <dbReference type="ARBA" id="ARBA00004141"/>
    </source>
</evidence>
<evidence type="ECO:0000259" key="8">
    <source>
        <dbReference type="Pfam" id="PF13813"/>
    </source>
</evidence>
<evidence type="ECO:0000256" key="3">
    <source>
        <dbReference type="ARBA" id="ARBA00022679"/>
    </source>
</evidence>
<dbReference type="GO" id="GO:0006629">
    <property type="term" value="P:lipid metabolic process"/>
    <property type="evidence" value="ECO:0007669"/>
    <property type="project" value="InterPro"/>
</dbReference>
<accession>A0A9W9LZB4</accession>
<keyword evidence="5 7" id="KW-1133">Transmembrane helix</keyword>
<feature type="domain" description="Wax synthase" evidence="8">
    <location>
        <begin position="367"/>
        <end position="449"/>
    </location>
</feature>
<sequence>MEDLHASRALVRSHEQELEVLLRQGLFKPIFLYHVVLFQCLPLIGLMIRRRALRCMLFAVCLGFAFDVFKNRRALMGGNGYMLGLITAWWLVWNATLLIHTDVERDFQRIERSVSADVKPAKGETALSSLTKTMDQEFDMTQVDGQPNSDVDGITIHHATKSLSNGQHKPGLTEATNACAAEIFYWQPYPEKFSHRLNWCAGLLYNLRGPEWNWRAPHMGPIPRSVQTQLHPGTALENFPVVNDASIVHARNRLRGAFLSFIISYLILDALKFLMMHEPYFLGTAGPDSLPPFPISYLASSHLLLRFYHCLISCVAVYVALIFVTALNPIIFLGLSLAFPRASRKLAAAPLDASWLYSDTFGPFIEPILDNGLAGCWGRWWHQLFRYGFVATARWILSFLPARLAQDSRVKPVVYVLVAFSISGFVHASGSYTQFRRTHPLSGPFLFFFMQGLAIIAENIFKTTILPKLPFRNTPRGLRRTANAVLVFCWLLYSGPFIANDFARGGLWVMEPLPFSPIRALGLAQNEGAWCWRESWFQYWNDGTYWGSGIRII</sequence>
<comment type="subcellular location">
    <subcellularLocation>
        <location evidence="1">Membrane</location>
        <topology evidence="1">Multi-pass membrane protein</topology>
    </subcellularLocation>
</comment>
<evidence type="ECO:0000313" key="9">
    <source>
        <dbReference type="EMBL" id="KAJ5182739.1"/>
    </source>
</evidence>
<dbReference type="PANTHER" id="PTHR31595">
    <property type="entry name" value="LONG-CHAIN-ALCOHOL O-FATTY-ACYLTRANSFERASE 3-RELATED"/>
    <property type="match status" value="1"/>
</dbReference>
<comment type="caution">
    <text evidence="9">The sequence shown here is derived from an EMBL/GenBank/DDBJ whole genome shotgun (WGS) entry which is preliminary data.</text>
</comment>
<dbReference type="GO" id="GO:0016020">
    <property type="term" value="C:membrane"/>
    <property type="evidence" value="ECO:0007669"/>
    <property type="project" value="UniProtKB-SubCell"/>
</dbReference>
<feature type="transmembrane region" description="Helical" evidence="7">
    <location>
        <begin position="256"/>
        <end position="275"/>
    </location>
</feature>
<dbReference type="PANTHER" id="PTHR31595:SF67">
    <property type="entry name" value="WAX SYNTHASE DOMAIN-CONTAINING PROTEIN"/>
    <property type="match status" value="1"/>
</dbReference>
<keyword evidence="3" id="KW-0808">Transferase</keyword>
<feature type="transmembrane region" description="Helical" evidence="7">
    <location>
        <begin position="306"/>
        <end position="335"/>
    </location>
</feature>
<name>A0A9W9LZB4_9EURO</name>
<dbReference type="InterPro" id="IPR032805">
    <property type="entry name" value="Wax_synthase_dom"/>
</dbReference>
<evidence type="ECO:0000256" key="4">
    <source>
        <dbReference type="ARBA" id="ARBA00022692"/>
    </source>
</evidence>
<evidence type="ECO:0000256" key="5">
    <source>
        <dbReference type="ARBA" id="ARBA00022989"/>
    </source>
</evidence>
<organism evidence="9 10">
    <name type="scientific">Penicillium capsulatum</name>
    <dbReference type="NCBI Taxonomy" id="69766"/>
    <lineage>
        <taxon>Eukaryota</taxon>
        <taxon>Fungi</taxon>
        <taxon>Dikarya</taxon>
        <taxon>Ascomycota</taxon>
        <taxon>Pezizomycotina</taxon>
        <taxon>Eurotiomycetes</taxon>
        <taxon>Eurotiomycetidae</taxon>
        <taxon>Eurotiales</taxon>
        <taxon>Aspergillaceae</taxon>
        <taxon>Penicillium</taxon>
    </lineage>
</organism>
<dbReference type="EMBL" id="JAPQKO010000001">
    <property type="protein sequence ID" value="KAJ5182739.1"/>
    <property type="molecule type" value="Genomic_DNA"/>
</dbReference>
<dbReference type="InterPro" id="IPR044851">
    <property type="entry name" value="Wax_synthase"/>
</dbReference>
<feature type="transmembrane region" description="Helical" evidence="7">
    <location>
        <begin position="81"/>
        <end position="99"/>
    </location>
</feature>